<dbReference type="OrthoDB" id="409136at2759"/>
<evidence type="ECO:0000256" key="1">
    <source>
        <dbReference type="SAM" id="MobiDB-lite"/>
    </source>
</evidence>
<accession>A0A6A5T6S1</accession>
<reference evidence="3" key="1">
    <citation type="journal article" date="2020" name="Stud. Mycol.">
        <title>101 Dothideomycetes genomes: a test case for predicting lifestyles and emergence of pathogens.</title>
        <authorList>
            <person name="Haridas S."/>
            <person name="Albert R."/>
            <person name="Binder M."/>
            <person name="Bloem J."/>
            <person name="Labutti K."/>
            <person name="Salamov A."/>
            <person name="Andreopoulos B."/>
            <person name="Baker S."/>
            <person name="Barry K."/>
            <person name="Bills G."/>
            <person name="Bluhm B."/>
            <person name="Cannon C."/>
            <person name="Castanera R."/>
            <person name="Culley D."/>
            <person name="Daum C."/>
            <person name="Ezra D."/>
            <person name="Gonzalez J."/>
            <person name="Henrissat B."/>
            <person name="Kuo A."/>
            <person name="Liang C."/>
            <person name="Lipzen A."/>
            <person name="Lutzoni F."/>
            <person name="Magnuson J."/>
            <person name="Mondo S."/>
            <person name="Nolan M."/>
            <person name="Ohm R."/>
            <person name="Pangilinan J."/>
            <person name="Park H.-J."/>
            <person name="Ramirez L."/>
            <person name="Alfaro M."/>
            <person name="Sun H."/>
            <person name="Tritt A."/>
            <person name="Yoshinaga Y."/>
            <person name="Zwiers L.-H."/>
            <person name="Turgeon B."/>
            <person name="Goodwin S."/>
            <person name="Spatafora J."/>
            <person name="Crous P."/>
            <person name="Grigoriev I."/>
        </authorList>
    </citation>
    <scope>NUCLEOTIDE SEQUENCE</scope>
    <source>
        <strain evidence="3">CBS 675.92</strain>
    </source>
</reference>
<gene>
    <name evidence="3" type="ORF">CC80DRAFT_431768</name>
</gene>
<feature type="transmembrane region" description="Helical" evidence="2">
    <location>
        <begin position="321"/>
        <end position="343"/>
    </location>
</feature>
<evidence type="ECO:0000313" key="3">
    <source>
        <dbReference type="EMBL" id="KAF1948353.1"/>
    </source>
</evidence>
<feature type="region of interest" description="Disordered" evidence="1">
    <location>
        <begin position="99"/>
        <end position="148"/>
    </location>
</feature>
<feature type="compositionally biased region" description="Polar residues" evidence="1">
    <location>
        <begin position="123"/>
        <end position="148"/>
    </location>
</feature>
<keyword evidence="2" id="KW-0812">Transmembrane</keyword>
<keyword evidence="4" id="KW-1185">Reference proteome</keyword>
<proteinExistence type="predicted"/>
<keyword evidence="2" id="KW-0472">Membrane</keyword>
<dbReference type="Proteomes" id="UP000800035">
    <property type="component" value="Unassembled WGS sequence"/>
</dbReference>
<feature type="transmembrane region" description="Helical" evidence="2">
    <location>
        <begin position="349"/>
        <end position="370"/>
    </location>
</feature>
<name>A0A6A5T6S1_9PLEO</name>
<dbReference type="AlphaFoldDB" id="A0A6A5T6S1"/>
<keyword evidence="2" id="KW-1133">Transmembrane helix</keyword>
<dbReference type="EMBL" id="ML977061">
    <property type="protein sequence ID" value="KAF1948353.1"/>
    <property type="molecule type" value="Genomic_DNA"/>
</dbReference>
<organism evidence="3 4">
    <name type="scientific">Byssothecium circinans</name>
    <dbReference type="NCBI Taxonomy" id="147558"/>
    <lineage>
        <taxon>Eukaryota</taxon>
        <taxon>Fungi</taxon>
        <taxon>Dikarya</taxon>
        <taxon>Ascomycota</taxon>
        <taxon>Pezizomycotina</taxon>
        <taxon>Dothideomycetes</taxon>
        <taxon>Pleosporomycetidae</taxon>
        <taxon>Pleosporales</taxon>
        <taxon>Massarineae</taxon>
        <taxon>Massarinaceae</taxon>
        <taxon>Byssothecium</taxon>
    </lineage>
</organism>
<protein>
    <submittedName>
        <fullName evidence="3">Uncharacterized protein</fullName>
    </submittedName>
</protein>
<evidence type="ECO:0000313" key="4">
    <source>
        <dbReference type="Proteomes" id="UP000800035"/>
    </source>
</evidence>
<sequence>MPGQSFRDAGKTELEAIVLTTPKPDEKQKREKSFRRKGTSRVACVSRWLAWLKKNRRPKVKPGYRRLEWQCDCGVDLYADFPGSDRAHLDNLAFSLQSPGQPSVTQAPDIPLGHSDTPAAGSSDASTQGAANKMGTSPRDSTKQSIGTVRSANTLSQVGDSRPRFLALCVNIGGIYKTLAEIDMTRITSDAALFLEMKKEYLKKRGRRSRFEFLIKPKTVEFVQFTLWNLRHGYVSVCKRPNCIPPNDSHDYEYLPKPLIPPPMPPEVFVHYLEHGEGDLNPNRNDWLSRLPKRLDKRIIDCEQACVGWGMHVIEGPNREGIFWIIMITMLAVVLTSVLWSTLRSDVQGGVGLGALIVALQMAILAAFLFRLGEV</sequence>
<feature type="region of interest" description="Disordered" evidence="1">
    <location>
        <begin position="1"/>
        <end position="35"/>
    </location>
</feature>
<evidence type="ECO:0000256" key="2">
    <source>
        <dbReference type="SAM" id="Phobius"/>
    </source>
</evidence>